<reference evidence="3" key="1">
    <citation type="submission" date="2018-09" db="EMBL/GenBank/DDBJ databases">
        <title>Paracoccus onubensis nov. sp. a moderate halophilic bacterium isolated from Gruta de las Maravillas (Aracena, Spain).</title>
        <authorList>
            <person name="Jurado V."/>
            <person name="Gutierrez-Patricio S."/>
            <person name="Gonzalez-Pimentel J.L."/>
            <person name="Miller A.Z."/>
            <person name="Laiz L."/>
            <person name="Saiz-Jimenez C."/>
        </authorList>
    </citation>
    <scope>NUCLEOTIDE SEQUENCE [LARGE SCALE GENOMIC DNA]</scope>
    <source>
        <strain evidence="3">DSM 26381</strain>
    </source>
</reference>
<dbReference type="Proteomes" id="UP000283587">
    <property type="component" value="Unassembled WGS sequence"/>
</dbReference>
<comment type="caution">
    <text evidence="2">The sequence shown here is derived from an EMBL/GenBank/DDBJ whole genome shotgun (WGS) entry which is preliminary data.</text>
</comment>
<dbReference type="EMBL" id="QZEW01000202">
    <property type="protein sequence ID" value="RJK98744.1"/>
    <property type="molecule type" value="Genomic_DNA"/>
</dbReference>
<keyword evidence="1" id="KW-0732">Signal</keyword>
<name>A0A418ZRU6_9RHOB</name>
<dbReference type="OrthoDB" id="7691610at2"/>
<gene>
    <name evidence="2" type="ORF">D3P05_23625</name>
</gene>
<evidence type="ECO:0000313" key="2">
    <source>
        <dbReference type="EMBL" id="RJK98744.1"/>
    </source>
</evidence>
<dbReference type="AlphaFoldDB" id="A0A418ZRU6"/>
<protein>
    <submittedName>
        <fullName evidence="2">Uncharacterized protein</fullName>
    </submittedName>
</protein>
<sequence length="131" mass="13313">MIRKLSLIAAFAVCASPVLAQDEAPAVPEADPAAAYEAARNQLGILKFCNAQGFSGEEAIVVQERVLGMIPQGDAAAGDAAEAKGTEGVVSAMGAEVSLEDSAAQQGTTAEAQCQQIESLVNQLAAQLPAE</sequence>
<evidence type="ECO:0000313" key="3">
    <source>
        <dbReference type="Proteomes" id="UP000283587"/>
    </source>
</evidence>
<keyword evidence="3" id="KW-1185">Reference proteome</keyword>
<proteinExistence type="predicted"/>
<feature type="signal peptide" evidence="1">
    <location>
        <begin position="1"/>
        <end position="20"/>
    </location>
</feature>
<accession>A0A418ZRU6</accession>
<dbReference type="RefSeq" id="WP_119901164.1">
    <property type="nucleotide sequence ID" value="NZ_QNRC01000029.1"/>
</dbReference>
<organism evidence="2 3">
    <name type="scientific">Paracoccus siganidrum</name>
    <dbReference type="NCBI Taxonomy" id="1276757"/>
    <lineage>
        <taxon>Bacteria</taxon>
        <taxon>Pseudomonadati</taxon>
        <taxon>Pseudomonadota</taxon>
        <taxon>Alphaproteobacteria</taxon>
        <taxon>Rhodobacterales</taxon>
        <taxon>Paracoccaceae</taxon>
        <taxon>Paracoccus</taxon>
    </lineage>
</organism>
<evidence type="ECO:0000256" key="1">
    <source>
        <dbReference type="SAM" id="SignalP"/>
    </source>
</evidence>
<dbReference type="NCBIfam" id="NF035933">
    <property type="entry name" value="ESAT6_1"/>
    <property type="match status" value="1"/>
</dbReference>
<feature type="chain" id="PRO_5019312855" evidence="1">
    <location>
        <begin position="21"/>
        <end position="131"/>
    </location>
</feature>